<dbReference type="AlphaFoldDB" id="V2WUZ4"/>
<reference evidence="2 3" key="1">
    <citation type="journal article" date="2014" name="BMC Genomics">
        <title>Genome and secretome analysis of the hemibiotrophic fungal pathogen, Moniliophthora roreri, which causes frosty pod rot disease of cacao: mechanisms of the biotrophic and necrotrophic phases.</title>
        <authorList>
            <person name="Meinhardt L.W."/>
            <person name="Costa G.G.L."/>
            <person name="Thomazella D.P.T."/>
            <person name="Teixeira P.J.P.L."/>
            <person name="Carazzolle M.F."/>
            <person name="Schuster S.C."/>
            <person name="Carlson J.E."/>
            <person name="Guiltinan M.J."/>
            <person name="Mieczkowski P."/>
            <person name="Farmer A."/>
            <person name="Ramaraj T."/>
            <person name="Crozier J."/>
            <person name="Davis R.E."/>
            <person name="Shao J."/>
            <person name="Melnick R.L."/>
            <person name="Pereira G.A.G."/>
            <person name="Bailey B.A."/>
        </authorList>
    </citation>
    <scope>NUCLEOTIDE SEQUENCE [LARGE SCALE GENOMIC DNA]</scope>
    <source>
        <strain evidence="2 3">MCA 2997</strain>
    </source>
</reference>
<keyword evidence="1" id="KW-1133">Transmembrane helix</keyword>
<dbReference type="EMBL" id="AWSO01001073">
    <property type="protein sequence ID" value="ESK85412.1"/>
    <property type="molecule type" value="Genomic_DNA"/>
</dbReference>
<evidence type="ECO:0000313" key="2">
    <source>
        <dbReference type="EMBL" id="ESK85412.1"/>
    </source>
</evidence>
<evidence type="ECO:0000256" key="1">
    <source>
        <dbReference type="SAM" id="Phobius"/>
    </source>
</evidence>
<organism evidence="2 3">
    <name type="scientific">Moniliophthora roreri (strain MCA 2997)</name>
    <name type="common">Cocoa frosty pod rot fungus</name>
    <name type="synonym">Crinipellis roreri</name>
    <dbReference type="NCBI Taxonomy" id="1381753"/>
    <lineage>
        <taxon>Eukaryota</taxon>
        <taxon>Fungi</taxon>
        <taxon>Dikarya</taxon>
        <taxon>Basidiomycota</taxon>
        <taxon>Agaricomycotina</taxon>
        <taxon>Agaricomycetes</taxon>
        <taxon>Agaricomycetidae</taxon>
        <taxon>Agaricales</taxon>
        <taxon>Marasmiineae</taxon>
        <taxon>Marasmiaceae</taxon>
        <taxon>Moniliophthora</taxon>
    </lineage>
</organism>
<feature type="transmembrane region" description="Helical" evidence="1">
    <location>
        <begin position="14"/>
        <end position="35"/>
    </location>
</feature>
<accession>V2WUZ4</accession>
<name>V2WUZ4_MONRO</name>
<gene>
    <name evidence="2" type="ORF">Moror_5902</name>
</gene>
<dbReference type="Proteomes" id="UP000017559">
    <property type="component" value="Unassembled WGS sequence"/>
</dbReference>
<dbReference type="KEGG" id="mrr:Moror_5902"/>
<keyword evidence="3" id="KW-1185">Reference proteome</keyword>
<evidence type="ECO:0000313" key="3">
    <source>
        <dbReference type="Proteomes" id="UP000017559"/>
    </source>
</evidence>
<feature type="non-terminal residue" evidence="2">
    <location>
        <position position="1"/>
    </location>
</feature>
<sequence>IGSFVWKAQWGPEYHQSMVISLCGLVLSSVLALTLRQMLVRENKRLDADELQGANRARVEEAAKLEGISFEEALERRKGFRYLY</sequence>
<dbReference type="HOGENOM" id="CLU_191654_0_0_1"/>
<protein>
    <submittedName>
        <fullName evidence="2">Uncharacterized protein</fullName>
    </submittedName>
</protein>
<proteinExistence type="predicted"/>
<keyword evidence="1" id="KW-0812">Transmembrane</keyword>
<dbReference type="OrthoDB" id="2985014at2759"/>
<comment type="caution">
    <text evidence="2">The sequence shown here is derived from an EMBL/GenBank/DDBJ whole genome shotgun (WGS) entry which is preliminary data.</text>
</comment>
<keyword evidence="1" id="KW-0472">Membrane</keyword>